<organism evidence="1">
    <name type="scientific">Ixodes ricinus</name>
    <name type="common">Common tick</name>
    <name type="synonym">Acarus ricinus</name>
    <dbReference type="NCBI Taxonomy" id="34613"/>
    <lineage>
        <taxon>Eukaryota</taxon>
        <taxon>Metazoa</taxon>
        <taxon>Ecdysozoa</taxon>
        <taxon>Arthropoda</taxon>
        <taxon>Chelicerata</taxon>
        <taxon>Arachnida</taxon>
        <taxon>Acari</taxon>
        <taxon>Parasitiformes</taxon>
        <taxon>Ixodida</taxon>
        <taxon>Ixodoidea</taxon>
        <taxon>Ixodidae</taxon>
        <taxon>Ixodinae</taxon>
        <taxon>Ixodes</taxon>
    </lineage>
</organism>
<dbReference type="PANTHER" id="PTHR47331:SF1">
    <property type="entry name" value="GAG-LIKE PROTEIN"/>
    <property type="match status" value="1"/>
</dbReference>
<reference evidence="1" key="1">
    <citation type="submission" date="2019-12" db="EMBL/GenBank/DDBJ databases">
        <title>An insight into the sialome of adult female Ixodes ricinus ticks feeding for 6 days.</title>
        <authorList>
            <person name="Perner J."/>
            <person name="Ribeiro J.M.C."/>
        </authorList>
    </citation>
    <scope>NUCLEOTIDE SEQUENCE</scope>
    <source>
        <strain evidence="1">Semi-engorged</strain>
        <tissue evidence="1">Salivary glands</tissue>
    </source>
</reference>
<dbReference type="PANTHER" id="PTHR47331">
    <property type="entry name" value="PHD-TYPE DOMAIN-CONTAINING PROTEIN"/>
    <property type="match status" value="1"/>
</dbReference>
<dbReference type="EMBL" id="GIFC01012432">
    <property type="protein sequence ID" value="MXU94515.1"/>
    <property type="molecule type" value="Transcribed_RNA"/>
</dbReference>
<sequence length="165" mass="18608">MMKNGRRIADMLLFPLTTAEEGISLLVGSDHLWRVNGDQVLHCKENQKLVTISTIFGWNFQGPVSNYSSLKGSASSMVCVLRTECSTKEEVGDILLRFWELESIGISDQPSNNIAEQNELLNEFNRTIPKVNGRYEVDLPFRVGAGELKDNHTLALKRLESLKKR</sequence>
<proteinExistence type="predicted"/>
<accession>A0A6B0UY27</accession>
<dbReference type="AlphaFoldDB" id="A0A6B0UY27"/>
<protein>
    <submittedName>
        <fullName evidence="1">Putative transposable element</fullName>
    </submittedName>
</protein>
<name>A0A6B0UY27_IXORI</name>
<evidence type="ECO:0000313" key="1">
    <source>
        <dbReference type="EMBL" id="MXU94515.1"/>
    </source>
</evidence>